<evidence type="ECO:0000313" key="2">
    <source>
        <dbReference type="Proteomes" id="UP000026915"/>
    </source>
</evidence>
<accession>A0A061G3Q8</accession>
<gene>
    <name evidence="1" type="ORF">TCM_015604</name>
</gene>
<dbReference type="InParanoid" id="A0A061G3Q8"/>
<dbReference type="Proteomes" id="UP000026915">
    <property type="component" value="Chromosome 3"/>
</dbReference>
<dbReference type="HOGENOM" id="CLU_1196671_0_0_1"/>
<dbReference type="EMBL" id="CM001881">
    <property type="protein sequence ID" value="EOY23832.1"/>
    <property type="molecule type" value="Genomic_DNA"/>
</dbReference>
<evidence type="ECO:0000313" key="1">
    <source>
        <dbReference type="EMBL" id="EOY23832.1"/>
    </source>
</evidence>
<dbReference type="Gramene" id="EOY23832">
    <property type="protein sequence ID" value="EOY23832"/>
    <property type="gene ID" value="TCM_015604"/>
</dbReference>
<organism evidence="1 2">
    <name type="scientific">Theobroma cacao</name>
    <name type="common">Cacao</name>
    <name type="synonym">Cocoa</name>
    <dbReference type="NCBI Taxonomy" id="3641"/>
    <lineage>
        <taxon>Eukaryota</taxon>
        <taxon>Viridiplantae</taxon>
        <taxon>Streptophyta</taxon>
        <taxon>Embryophyta</taxon>
        <taxon>Tracheophyta</taxon>
        <taxon>Spermatophyta</taxon>
        <taxon>Magnoliopsida</taxon>
        <taxon>eudicotyledons</taxon>
        <taxon>Gunneridae</taxon>
        <taxon>Pentapetalae</taxon>
        <taxon>rosids</taxon>
        <taxon>malvids</taxon>
        <taxon>Malvales</taxon>
        <taxon>Malvaceae</taxon>
        <taxon>Byttnerioideae</taxon>
        <taxon>Theobroma</taxon>
    </lineage>
</organism>
<sequence length="232" mass="26619">MSIREKGKEVKNQRPRFLTPLGHAHLKLAHYKDIFQALFMNLFYLKFIPVQDPESVAVSRSLFSCGYSTYVGFKVELATSFEPDSGAGLSSLGYHETIIIGPFATHFNRGSGCLTPPIVKLSVKRQLVILYAKADVTCHFIMWFKFNSLMHRTSVGNFLECDPFKSKRLWIEAYPFINFIPSADMYMMLKENWCNNIVPLWTRSELNKLFVALERRGPFLPDVEGYPASIIF</sequence>
<name>A0A061G3Q8_THECC</name>
<protein>
    <submittedName>
        <fullName evidence="1">Uncharacterized protein</fullName>
    </submittedName>
</protein>
<keyword evidence="2" id="KW-1185">Reference proteome</keyword>
<reference evidence="1 2" key="1">
    <citation type="journal article" date="2013" name="Genome Biol.">
        <title>The genome sequence of the most widely cultivated cacao type and its use to identify candidate genes regulating pod color.</title>
        <authorList>
            <person name="Motamayor J.C."/>
            <person name="Mockaitis K."/>
            <person name="Schmutz J."/>
            <person name="Haiminen N."/>
            <person name="Iii D.L."/>
            <person name="Cornejo O."/>
            <person name="Findley S.D."/>
            <person name="Zheng P."/>
            <person name="Utro F."/>
            <person name="Royaert S."/>
            <person name="Saski C."/>
            <person name="Jenkins J."/>
            <person name="Podicheti R."/>
            <person name="Zhao M."/>
            <person name="Scheffler B.E."/>
            <person name="Stack J.C."/>
            <person name="Feltus F.A."/>
            <person name="Mustiga G.M."/>
            <person name="Amores F."/>
            <person name="Phillips W."/>
            <person name="Marelli J.P."/>
            <person name="May G.D."/>
            <person name="Shapiro H."/>
            <person name="Ma J."/>
            <person name="Bustamante C.D."/>
            <person name="Schnell R.J."/>
            <person name="Main D."/>
            <person name="Gilbert D."/>
            <person name="Parida L."/>
            <person name="Kuhn D.N."/>
        </authorList>
    </citation>
    <scope>NUCLEOTIDE SEQUENCE [LARGE SCALE GENOMIC DNA]</scope>
    <source>
        <strain evidence="2">cv. Matina 1-6</strain>
    </source>
</reference>
<dbReference type="AlphaFoldDB" id="A0A061G3Q8"/>
<proteinExistence type="predicted"/>